<comment type="caution">
    <text evidence="3">The sequence shown here is derived from an EMBL/GenBank/DDBJ whole genome shotgun (WGS) entry which is preliminary data.</text>
</comment>
<sequence>MKILVFNLGLSLLGMTTLLAQRVGFINDADGYTNLRAAASSQSEIISVIRQGEEFTYYPKNNANWYQVDFKGKSGFMHKSRIKSLGQLKAELNNFFKKSASATKDAVELGEIDNEKLFQFTQDYPKAVMQTFCQQPKRIQDFLLQEFESPIHDLIDLQLIYSRLEAIGPSCSDASKLKSALKKAAGKMRMKLDEFRPNAVIHHDYLKEIPLYDSKGKKLGFLKNDDKNEDYIYLEIVRDSLDFFYVKSKMEMELEVKEGWIKKNRQIGTYARNYSRPSLKLYSHPTKKSKPQSQILDRIPEMYTVQKVYQDWVYVQIEHDGVTYSGWLQPNMQCPNSYMTCN</sequence>
<dbReference type="PROSITE" id="PS51781">
    <property type="entry name" value="SH3B"/>
    <property type="match status" value="1"/>
</dbReference>
<protein>
    <recommendedName>
        <fullName evidence="2">SH3b domain-containing protein</fullName>
    </recommendedName>
</protein>
<dbReference type="Proteomes" id="UP000239366">
    <property type="component" value="Unassembled WGS sequence"/>
</dbReference>
<name>A0A2S7T6W9_9FLAO</name>
<feature type="chain" id="PRO_5015752860" description="SH3b domain-containing protein" evidence="1">
    <location>
        <begin position="21"/>
        <end position="342"/>
    </location>
</feature>
<evidence type="ECO:0000313" key="3">
    <source>
        <dbReference type="EMBL" id="PQJ15331.1"/>
    </source>
</evidence>
<evidence type="ECO:0000256" key="1">
    <source>
        <dbReference type="SAM" id="SignalP"/>
    </source>
</evidence>
<keyword evidence="4" id="KW-1185">Reference proteome</keyword>
<dbReference type="Pfam" id="PF08239">
    <property type="entry name" value="SH3_3"/>
    <property type="match status" value="1"/>
</dbReference>
<keyword evidence="1" id="KW-0732">Signal</keyword>
<feature type="domain" description="SH3b" evidence="2">
    <location>
        <begin position="21"/>
        <end position="86"/>
    </location>
</feature>
<dbReference type="EMBL" id="MQVX01000001">
    <property type="protein sequence ID" value="PQJ15331.1"/>
    <property type="molecule type" value="Genomic_DNA"/>
</dbReference>
<dbReference type="AlphaFoldDB" id="A0A2S7T6W9"/>
<dbReference type="RefSeq" id="WP_219843817.1">
    <property type="nucleotide sequence ID" value="NZ_MQVX01000001.1"/>
</dbReference>
<dbReference type="SMART" id="SM00287">
    <property type="entry name" value="SH3b"/>
    <property type="match status" value="1"/>
</dbReference>
<accession>A0A2S7T6W9</accession>
<evidence type="ECO:0000313" key="4">
    <source>
        <dbReference type="Proteomes" id="UP000239366"/>
    </source>
</evidence>
<dbReference type="Gene3D" id="2.30.30.40">
    <property type="entry name" value="SH3 Domains"/>
    <property type="match status" value="1"/>
</dbReference>
<dbReference type="InterPro" id="IPR003646">
    <property type="entry name" value="SH3-like_bac-type"/>
</dbReference>
<gene>
    <name evidence="3" type="ORF">BST99_05900</name>
</gene>
<feature type="signal peptide" evidence="1">
    <location>
        <begin position="1"/>
        <end position="20"/>
    </location>
</feature>
<evidence type="ECO:0000259" key="2">
    <source>
        <dbReference type="PROSITE" id="PS51781"/>
    </source>
</evidence>
<reference evidence="4" key="1">
    <citation type="submission" date="2016-11" db="EMBL/GenBank/DDBJ databases">
        <title>Trade-off between light-utilization and light-protection in marine flavobacteria.</title>
        <authorList>
            <person name="Kumagai Y."/>
            <person name="Yoshizawa S."/>
            <person name="Kogure K."/>
        </authorList>
    </citation>
    <scope>NUCLEOTIDE SEQUENCE [LARGE SCALE GENOMIC DNA]</scope>
    <source>
        <strain evidence="4">SG-18</strain>
    </source>
</reference>
<proteinExistence type="predicted"/>
<organism evidence="3 4">
    <name type="scientific">Aureicoccus marinus</name>
    <dbReference type="NCBI Taxonomy" id="754435"/>
    <lineage>
        <taxon>Bacteria</taxon>
        <taxon>Pseudomonadati</taxon>
        <taxon>Bacteroidota</taxon>
        <taxon>Flavobacteriia</taxon>
        <taxon>Flavobacteriales</taxon>
        <taxon>Flavobacteriaceae</taxon>
        <taxon>Aureicoccus</taxon>
    </lineage>
</organism>